<feature type="non-terminal residue" evidence="1">
    <location>
        <position position="49"/>
    </location>
</feature>
<evidence type="ECO:0000313" key="1">
    <source>
        <dbReference type="EMBL" id="GAH90145.1"/>
    </source>
</evidence>
<proteinExistence type="predicted"/>
<name>X1K934_9ZZZZ</name>
<organism evidence="1">
    <name type="scientific">marine sediment metagenome</name>
    <dbReference type="NCBI Taxonomy" id="412755"/>
    <lineage>
        <taxon>unclassified sequences</taxon>
        <taxon>metagenomes</taxon>
        <taxon>ecological metagenomes</taxon>
    </lineage>
</organism>
<dbReference type="EMBL" id="BARV01002155">
    <property type="protein sequence ID" value="GAH90145.1"/>
    <property type="molecule type" value="Genomic_DNA"/>
</dbReference>
<sequence length="49" mass="5820">MRQGLYGKWAQRGRKTKRLEQCPPWAQDGTVIYDQALDEEKTYQKFGNE</sequence>
<dbReference type="AlphaFoldDB" id="X1K934"/>
<accession>X1K934</accession>
<gene>
    <name evidence="1" type="ORF">S06H3_05730</name>
</gene>
<protein>
    <submittedName>
        <fullName evidence="1">Uncharacterized protein</fullName>
    </submittedName>
</protein>
<reference evidence="1" key="1">
    <citation type="journal article" date="2014" name="Front. Microbiol.">
        <title>High frequency of phylogenetically diverse reductive dehalogenase-homologous genes in deep subseafloor sedimentary metagenomes.</title>
        <authorList>
            <person name="Kawai M."/>
            <person name="Futagami T."/>
            <person name="Toyoda A."/>
            <person name="Takaki Y."/>
            <person name="Nishi S."/>
            <person name="Hori S."/>
            <person name="Arai W."/>
            <person name="Tsubouchi T."/>
            <person name="Morono Y."/>
            <person name="Uchiyama I."/>
            <person name="Ito T."/>
            <person name="Fujiyama A."/>
            <person name="Inagaki F."/>
            <person name="Takami H."/>
        </authorList>
    </citation>
    <scope>NUCLEOTIDE SEQUENCE</scope>
    <source>
        <strain evidence="1">Expedition CK06-06</strain>
    </source>
</reference>
<comment type="caution">
    <text evidence="1">The sequence shown here is derived from an EMBL/GenBank/DDBJ whole genome shotgun (WGS) entry which is preliminary data.</text>
</comment>